<dbReference type="InterPro" id="IPR011009">
    <property type="entry name" value="Kinase-like_dom_sf"/>
</dbReference>
<evidence type="ECO:0000256" key="5">
    <source>
        <dbReference type="ARBA" id="ARBA00022840"/>
    </source>
</evidence>
<dbReference type="FunFam" id="1.10.510.10:FF:000947">
    <property type="entry name" value="serine/threonine-protein kinase OSR1"/>
    <property type="match status" value="1"/>
</dbReference>
<evidence type="ECO:0000313" key="10">
    <source>
        <dbReference type="Proteomes" id="UP000479710"/>
    </source>
</evidence>
<dbReference type="Pfam" id="PF00069">
    <property type="entry name" value="Pkinase"/>
    <property type="match status" value="1"/>
</dbReference>
<dbReference type="Gene3D" id="1.10.510.10">
    <property type="entry name" value="Transferase(Phosphotransferase) domain 1"/>
    <property type="match status" value="1"/>
</dbReference>
<reference evidence="9 10" key="1">
    <citation type="submission" date="2019-11" db="EMBL/GenBank/DDBJ databases">
        <title>Whole genome sequence of Oryza granulata.</title>
        <authorList>
            <person name="Li W."/>
        </authorList>
    </citation>
    <scope>NUCLEOTIDE SEQUENCE [LARGE SCALE GENOMIC DNA]</scope>
    <source>
        <strain evidence="10">cv. Menghai</strain>
        <tissue evidence="9">Leaf</tissue>
    </source>
</reference>
<feature type="region of interest" description="Disordered" evidence="7">
    <location>
        <begin position="564"/>
        <end position="598"/>
    </location>
</feature>
<accession>A0A6G1D0Y2</accession>
<comment type="caution">
    <text evidence="9">The sequence shown here is derived from an EMBL/GenBank/DDBJ whole genome shotgun (WGS) entry which is preliminary data.</text>
</comment>
<dbReference type="PANTHER" id="PTHR48014:SF30">
    <property type="entry name" value="OS02G0179000 PROTEIN"/>
    <property type="match status" value="1"/>
</dbReference>
<dbReference type="GO" id="GO:0004672">
    <property type="term" value="F:protein kinase activity"/>
    <property type="evidence" value="ECO:0007669"/>
    <property type="project" value="InterPro"/>
</dbReference>
<dbReference type="PROSITE" id="PS00108">
    <property type="entry name" value="PROTEIN_KINASE_ST"/>
    <property type="match status" value="1"/>
</dbReference>
<protein>
    <recommendedName>
        <fullName evidence="8">Protein kinase domain-containing protein</fullName>
    </recommendedName>
</protein>
<feature type="domain" description="Protein kinase" evidence="8">
    <location>
        <begin position="30"/>
        <end position="293"/>
    </location>
</feature>
<dbReference type="PANTHER" id="PTHR48014">
    <property type="entry name" value="SERINE/THREONINE-PROTEIN KINASE FRAY2"/>
    <property type="match status" value="1"/>
</dbReference>
<dbReference type="EMBL" id="SPHZ02000007">
    <property type="protein sequence ID" value="KAF0906086.1"/>
    <property type="molecule type" value="Genomic_DNA"/>
</dbReference>
<dbReference type="Gene3D" id="3.30.200.20">
    <property type="entry name" value="Phosphorylase Kinase, domain 1"/>
    <property type="match status" value="1"/>
</dbReference>
<evidence type="ECO:0000256" key="3">
    <source>
        <dbReference type="ARBA" id="ARBA00022741"/>
    </source>
</evidence>
<feature type="compositionally biased region" description="Polar residues" evidence="7">
    <location>
        <begin position="524"/>
        <end position="538"/>
    </location>
</feature>
<evidence type="ECO:0000313" key="9">
    <source>
        <dbReference type="EMBL" id="KAF0906086.1"/>
    </source>
</evidence>
<gene>
    <name evidence="9" type="ORF">E2562_009093</name>
</gene>
<dbReference type="SMART" id="SM00220">
    <property type="entry name" value="S_TKc"/>
    <property type="match status" value="1"/>
</dbReference>
<keyword evidence="4" id="KW-0418">Kinase</keyword>
<dbReference type="Proteomes" id="UP000479710">
    <property type="component" value="Unassembled WGS sequence"/>
</dbReference>
<proteinExistence type="inferred from homology"/>
<dbReference type="InterPro" id="IPR000719">
    <property type="entry name" value="Prot_kinase_dom"/>
</dbReference>
<keyword evidence="3 6" id="KW-0547">Nucleotide-binding</keyword>
<keyword evidence="2" id="KW-0808">Transferase</keyword>
<evidence type="ECO:0000256" key="7">
    <source>
        <dbReference type="SAM" id="MobiDB-lite"/>
    </source>
</evidence>
<dbReference type="OrthoDB" id="248923at2759"/>
<comment type="similarity">
    <text evidence="1">Belongs to the protein kinase superfamily. STE Ser/Thr protein kinase family. STE20 subfamily.</text>
</comment>
<dbReference type="GO" id="GO:0005524">
    <property type="term" value="F:ATP binding"/>
    <property type="evidence" value="ECO:0007669"/>
    <property type="project" value="UniProtKB-UniRule"/>
</dbReference>
<keyword evidence="5 6" id="KW-0067">ATP-binding</keyword>
<evidence type="ECO:0000256" key="2">
    <source>
        <dbReference type="ARBA" id="ARBA00022679"/>
    </source>
</evidence>
<evidence type="ECO:0000259" key="8">
    <source>
        <dbReference type="PROSITE" id="PS50011"/>
    </source>
</evidence>
<dbReference type="PROSITE" id="PS50011">
    <property type="entry name" value="PROTEIN_KINASE_DOM"/>
    <property type="match status" value="1"/>
</dbReference>
<dbReference type="AlphaFoldDB" id="A0A6G1D0Y2"/>
<dbReference type="InterPro" id="IPR047173">
    <property type="entry name" value="STRAD_A/B-like"/>
</dbReference>
<sequence>MEKGKRRAGGAAAPQTVARKREFPSRAADYELLEPIGDGATAVVRRARCLPLAGEVVAVKIMNMAQRSEADVIHASEEVKTMSTIDHDNLLGAYCSFTEGETLWIIMPYMAGGSCFHLMKSSYPKGFDEKFIAFVLRETLEGLAYLHRYALVHRDVKAGNILLDQHKGVKLADFGASASLYDPMINRHGKRKTLVGTPCWMAPEVMEQKEYDVKADIWSFGITALELAHGHAPFSTQPPAKVFLLTLQHAPPSLHNTKDKKFSKSFKQMIATCLIKDPSKRPTAQHLLELPFFKKVKFEDNILKCMLNKLPSLGDRMLSIKENEAKLQAEKKPLDKSKEKASQDEYMRGVSEWNFDIEELKAQAALYPDENDGGEDEYLRFLFELDTICESAPIQDVQARDYFKDENEKKESNEVTRNQNSTDTAPVLQSVKQLENKGSPNGLVRHESFQLRSKSPAKQITRAVSNCKDFDEYLKSAIQKGRFKVTVEGAEVEKLEVATPREKELLERIASLERMLAEAASFSRPISTATSPAQTSPDSGDAVVRRGGGGGVISGPFRAGISGLRRAPAQKWRESIRTSRRGRHHHRSGFRGRAAPHPRRVSHLTLLPLL</sequence>
<name>A0A6G1D0Y2_9ORYZ</name>
<evidence type="ECO:0000256" key="6">
    <source>
        <dbReference type="PROSITE-ProRule" id="PRU10141"/>
    </source>
</evidence>
<evidence type="ECO:0000256" key="1">
    <source>
        <dbReference type="ARBA" id="ARBA00008874"/>
    </source>
</evidence>
<feature type="compositionally biased region" description="Basic residues" evidence="7">
    <location>
        <begin position="578"/>
        <end position="598"/>
    </location>
</feature>
<dbReference type="PROSITE" id="PS00107">
    <property type="entry name" value="PROTEIN_KINASE_ATP"/>
    <property type="match status" value="1"/>
</dbReference>
<dbReference type="GO" id="GO:0043539">
    <property type="term" value="F:protein serine/threonine kinase activator activity"/>
    <property type="evidence" value="ECO:0007669"/>
    <property type="project" value="InterPro"/>
</dbReference>
<organism evidence="9 10">
    <name type="scientific">Oryza meyeriana var. granulata</name>
    <dbReference type="NCBI Taxonomy" id="110450"/>
    <lineage>
        <taxon>Eukaryota</taxon>
        <taxon>Viridiplantae</taxon>
        <taxon>Streptophyta</taxon>
        <taxon>Embryophyta</taxon>
        <taxon>Tracheophyta</taxon>
        <taxon>Spermatophyta</taxon>
        <taxon>Magnoliopsida</taxon>
        <taxon>Liliopsida</taxon>
        <taxon>Poales</taxon>
        <taxon>Poaceae</taxon>
        <taxon>BOP clade</taxon>
        <taxon>Oryzoideae</taxon>
        <taxon>Oryzeae</taxon>
        <taxon>Oryzinae</taxon>
        <taxon>Oryza</taxon>
        <taxon>Oryza meyeriana</taxon>
    </lineage>
</organism>
<keyword evidence="10" id="KW-1185">Reference proteome</keyword>
<dbReference type="InterPro" id="IPR017441">
    <property type="entry name" value="Protein_kinase_ATP_BS"/>
</dbReference>
<evidence type="ECO:0000256" key="4">
    <source>
        <dbReference type="ARBA" id="ARBA00022777"/>
    </source>
</evidence>
<feature type="region of interest" description="Disordered" evidence="7">
    <location>
        <begin position="522"/>
        <end position="549"/>
    </location>
</feature>
<dbReference type="SUPFAM" id="SSF56112">
    <property type="entry name" value="Protein kinase-like (PK-like)"/>
    <property type="match status" value="1"/>
</dbReference>
<dbReference type="InterPro" id="IPR008271">
    <property type="entry name" value="Ser/Thr_kinase_AS"/>
</dbReference>
<feature type="binding site" evidence="6">
    <location>
        <position position="60"/>
    </location>
    <ligand>
        <name>ATP</name>
        <dbReference type="ChEBI" id="CHEBI:30616"/>
    </ligand>
</feature>